<keyword evidence="10" id="KW-0961">Cell wall biogenesis/degradation</keyword>
<dbReference type="InterPro" id="IPR036505">
    <property type="entry name" value="Amidase/PGRP_sf"/>
</dbReference>
<dbReference type="PANTHER" id="PTHR30417:SF4">
    <property type="entry name" value="1,6-ANHYDRO-N-ACETYLMURAMYL-L-ALANINE AMIDASE AMPD"/>
    <property type="match status" value="1"/>
</dbReference>
<keyword evidence="8" id="KW-0378">Hydrolase</keyword>
<dbReference type="GO" id="GO:0071555">
    <property type="term" value="P:cell wall organization"/>
    <property type="evidence" value="ECO:0007669"/>
    <property type="project" value="UniProtKB-KW"/>
</dbReference>
<dbReference type="CDD" id="cd06583">
    <property type="entry name" value="PGRP"/>
    <property type="match status" value="1"/>
</dbReference>
<evidence type="ECO:0000256" key="5">
    <source>
        <dbReference type="ARBA" id="ARBA00011901"/>
    </source>
</evidence>
<evidence type="ECO:0000256" key="10">
    <source>
        <dbReference type="ARBA" id="ARBA00023316"/>
    </source>
</evidence>
<dbReference type="RefSeq" id="WP_086488302.1">
    <property type="nucleotide sequence ID" value="NZ_MSLT01000012.1"/>
</dbReference>
<dbReference type="GO" id="GO:0046872">
    <property type="term" value="F:metal ion binding"/>
    <property type="evidence" value="ECO:0007669"/>
    <property type="project" value="UniProtKB-KW"/>
</dbReference>
<organism evidence="14 15">
    <name type="scientific">Thioflexithrix psekupsensis</name>
    <dbReference type="NCBI Taxonomy" id="1570016"/>
    <lineage>
        <taxon>Bacteria</taxon>
        <taxon>Pseudomonadati</taxon>
        <taxon>Pseudomonadota</taxon>
        <taxon>Gammaproteobacteria</taxon>
        <taxon>Thiotrichales</taxon>
        <taxon>Thioflexithrix</taxon>
    </lineage>
</organism>
<evidence type="ECO:0000256" key="12">
    <source>
        <dbReference type="ARBA" id="ARBA00042615"/>
    </source>
</evidence>
<evidence type="ECO:0000256" key="2">
    <source>
        <dbReference type="ARBA" id="ARBA00001947"/>
    </source>
</evidence>
<proteinExistence type="inferred from homology"/>
<comment type="similarity">
    <text evidence="4">Belongs to the N-acetylmuramoyl-L-alanine amidase 2 family.</text>
</comment>
<dbReference type="GO" id="GO:0005737">
    <property type="term" value="C:cytoplasm"/>
    <property type="evidence" value="ECO:0007669"/>
    <property type="project" value="UniProtKB-SubCell"/>
</dbReference>
<evidence type="ECO:0000256" key="9">
    <source>
        <dbReference type="ARBA" id="ARBA00022833"/>
    </source>
</evidence>
<evidence type="ECO:0000256" key="11">
    <source>
        <dbReference type="ARBA" id="ARBA00039257"/>
    </source>
</evidence>
<dbReference type="PANTHER" id="PTHR30417">
    <property type="entry name" value="N-ACETYLMURAMOYL-L-ALANINE AMIDASE AMID"/>
    <property type="match status" value="1"/>
</dbReference>
<reference evidence="14 15" key="1">
    <citation type="submission" date="2016-12" db="EMBL/GenBank/DDBJ databases">
        <title>Thioflexothrix psekupsii D3 genome sequencing and assembly.</title>
        <authorList>
            <person name="Fomenkov A."/>
            <person name="Vincze T."/>
            <person name="Grabovich M."/>
            <person name="Anton B.P."/>
            <person name="Dubinina G."/>
            <person name="Orlova M."/>
            <person name="Belousova E."/>
            <person name="Roberts R.J."/>
        </authorList>
    </citation>
    <scope>NUCLEOTIDE SEQUENCE [LARGE SCALE GENOMIC DNA]</scope>
    <source>
        <strain evidence="14">D3</strain>
    </source>
</reference>
<dbReference type="InterPro" id="IPR051206">
    <property type="entry name" value="NAMLAA_amidase_2"/>
</dbReference>
<protein>
    <recommendedName>
        <fullName evidence="11">1,6-anhydro-N-acetylmuramyl-L-alanine amidase AmpD</fullName>
        <ecNumber evidence="5">3.5.1.28</ecNumber>
    </recommendedName>
    <alternativeName>
        <fullName evidence="12">N-acetylmuramoyl-L-alanine amidase</fullName>
    </alternativeName>
</protein>
<dbReference type="AlphaFoldDB" id="A0A251X973"/>
<dbReference type="EMBL" id="MSLT01000012">
    <property type="protein sequence ID" value="OUD14521.1"/>
    <property type="molecule type" value="Genomic_DNA"/>
</dbReference>
<dbReference type="GO" id="GO:0008745">
    <property type="term" value="F:N-acetylmuramoyl-L-alanine amidase activity"/>
    <property type="evidence" value="ECO:0007669"/>
    <property type="project" value="UniProtKB-EC"/>
</dbReference>
<evidence type="ECO:0000256" key="1">
    <source>
        <dbReference type="ARBA" id="ARBA00001561"/>
    </source>
</evidence>
<evidence type="ECO:0000256" key="8">
    <source>
        <dbReference type="ARBA" id="ARBA00022801"/>
    </source>
</evidence>
<keyword evidence="7" id="KW-0479">Metal-binding</keyword>
<keyword evidence="6" id="KW-0963">Cytoplasm</keyword>
<dbReference type="NCBIfam" id="NF008758">
    <property type="entry name" value="PRK11789.1"/>
    <property type="match status" value="1"/>
</dbReference>
<dbReference type="Pfam" id="PF01510">
    <property type="entry name" value="Amidase_2"/>
    <property type="match status" value="1"/>
</dbReference>
<dbReference type="GO" id="GO:0009254">
    <property type="term" value="P:peptidoglycan turnover"/>
    <property type="evidence" value="ECO:0007669"/>
    <property type="project" value="TreeGrafter"/>
</dbReference>
<evidence type="ECO:0000313" key="14">
    <source>
        <dbReference type="EMBL" id="OUD14521.1"/>
    </source>
</evidence>
<dbReference type="EC" id="3.5.1.28" evidence="5"/>
<comment type="cofactor">
    <cofactor evidence="2">
        <name>Zn(2+)</name>
        <dbReference type="ChEBI" id="CHEBI:29105"/>
    </cofactor>
</comment>
<feature type="domain" description="N-acetylmuramoyl-L-alanine amidase" evidence="13">
    <location>
        <begin position="20"/>
        <end position="171"/>
    </location>
</feature>
<dbReference type="SUPFAM" id="SSF55846">
    <property type="entry name" value="N-acetylmuramoyl-L-alanine amidase-like"/>
    <property type="match status" value="1"/>
</dbReference>
<gene>
    <name evidence="14" type="ORF">TPSD3_09500</name>
</gene>
<keyword evidence="9" id="KW-0862">Zinc</keyword>
<dbReference type="GO" id="GO:0009253">
    <property type="term" value="P:peptidoglycan catabolic process"/>
    <property type="evidence" value="ECO:0007669"/>
    <property type="project" value="InterPro"/>
</dbReference>
<evidence type="ECO:0000259" key="13">
    <source>
        <dbReference type="SMART" id="SM00644"/>
    </source>
</evidence>
<dbReference type="Proteomes" id="UP000194798">
    <property type="component" value="Unassembled WGS sequence"/>
</dbReference>
<keyword evidence="15" id="KW-1185">Reference proteome</keyword>
<comment type="subcellular location">
    <subcellularLocation>
        <location evidence="3">Cytoplasm</location>
    </subcellularLocation>
</comment>
<dbReference type="InterPro" id="IPR002502">
    <property type="entry name" value="Amidase_domain"/>
</dbReference>
<evidence type="ECO:0000313" key="15">
    <source>
        <dbReference type="Proteomes" id="UP000194798"/>
    </source>
</evidence>
<name>A0A251X973_9GAMM</name>
<sequence length="186" mass="21292">MILALDQEKAWLCHVRHCPSPHWDERPLGVTPNLIVIHGISLPPREFGGNYIDKLFQGHLNPNEHPYFAGIVHLRVSAHVLINRRGEITQYVSFLKRAWHAGQSCFEGREQCNDFSIGIELEGCDDLAYTSAQYSQLIPLIRLLQQHWPEITPDRIVGHYHIAPGRKTDPGEAFDWVRVFQGISKI</sequence>
<evidence type="ECO:0000256" key="7">
    <source>
        <dbReference type="ARBA" id="ARBA00022723"/>
    </source>
</evidence>
<evidence type="ECO:0000256" key="6">
    <source>
        <dbReference type="ARBA" id="ARBA00022490"/>
    </source>
</evidence>
<dbReference type="SMART" id="SM00644">
    <property type="entry name" value="Ami_2"/>
    <property type="match status" value="1"/>
</dbReference>
<dbReference type="Gene3D" id="3.40.80.10">
    <property type="entry name" value="Peptidoglycan recognition protein-like"/>
    <property type="match status" value="1"/>
</dbReference>
<evidence type="ECO:0000256" key="4">
    <source>
        <dbReference type="ARBA" id="ARBA00007553"/>
    </source>
</evidence>
<evidence type="ECO:0000256" key="3">
    <source>
        <dbReference type="ARBA" id="ARBA00004496"/>
    </source>
</evidence>
<comment type="caution">
    <text evidence="14">The sequence shown here is derived from an EMBL/GenBank/DDBJ whole genome shotgun (WGS) entry which is preliminary data.</text>
</comment>
<accession>A0A251X973</accession>
<comment type="catalytic activity">
    <reaction evidence="1">
        <text>Hydrolyzes the link between N-acetylmuramoyl residues and L-amino acid residues in certain cell-wall glycopeptides.</text>
        <dbReference type="EC" id="3.5.1.28"/>
    </reaction>
</comment>
<dbReference type="OrthoDB" id="9794842at2"/>